<protein>
    <submittedName>
        <fullName evidence="8">PLDc_N domain-containing protein</fullName>
    </submittedName>
</protein>
<evidence type="ECO:0000313" key="9">
    <source>
        <dbReference type="Proteomes" id="UP000675284"/>
    </source>
</evidence>
<comment type="subcellular location">
    <subcellularLocation>
        <location evidence="1">Cell membrane</location>
        <topology evidence="1">Multi-pass membrane protein</topology>
    </subcellularLocation>
</comment>
<name>A0A941DTT1_9BACI</name>
<reference evidence="8" key="1">
    <citation type="submission" date="2021-04" db="EMBL/GenBank/DDBJ databases">
        <title>Isolation and polyphasic classification of algal microorganism.</title>
        <authorList>
            <person name="Wang S."/>
        </authorList>
    </citation>
    <scope>NUCLEOTIDE SEQUENCE</scope>
    <source>
        <strain evidence="8">720a</strain>
    </source>
</reference>
<evidence type="ECO:0000256" key="4">
    <source>
        <dbReference type="ARBA" id="ARBA00022989"/>
    </source>
</evidence>
<dbReference type="Proteomes" id="UP000675284">
    <property type="component" value="Unassembled WGS sequence"/>
</dbReference>
<dbReference type="EMBL" id="JAGSOT010000008">
    <property type="protein sequence ID" value="MBR7795252.1"/>
    <property type="molecule type" value="Genomic_DNA"/>
</dbReference>
<evidence type="ECO:0000256" key="5">
    <source>
        <dbReference type="ARBA" id="ARBA00023136"/>
    </source>
</evidence>
<accession>A0A941DTT1</accession>
<sequence length="67" mass="7976">MQEMFESINWAVITPLLVIQGILLIIAIIDWAKVEKTNGPRWMWFFIIIFIYTIGPIAYFIFGRRQQ</sequence>
<organism evidence="8 9">
    <name type="scientific">Virgibacillus salarius</name>
    <dbReference type="NCBI Taxonomy" id="447199"/>
    <lineage>
        <taxon>Bacteria</taxon>
        <taxon>Bacillati</taxon>
        <taxon>Bacillota</taxon>
        <taxon>Bacilli</taxon>
        <taxon>Bacillales</taxon>
        <taxon>Bacillaceae</taxon>
        <taxon>Virgibacillus</taxon>
    </lineage>
</organism>
<evidence type="ECO:0000256" key="1">
    <source>
        <dbReference type="ARBA" id="ARBA00004651"/>
    </source>
</evidence>
<dbReference type="InterPro" id="IPR027379">
    <property type="entry name" value="CLS_N"/>
</dbReference>
<keyword evidence="4 6" id="KW-1133">Transmembrane helix</keyword>
<dbReference type="RefSeq" id="WP_026679691.1">
    <property type="nucleotide sequence ID" value="NZ_BAAACY010000142.1"/>
</dbReference>
<keyword evidence="2" id="KW-1003">Cell membrane</keyword>
<keyword evidence="5 6" id="KW-0472">Membrane</keyword>
<feature type="transmembrane region" description="Helical" evidence="6">
    <location>
        <begin position="7"/>
        <end position="29"/>
    </location>
</feature>
<keyword evidence="3 6" id="KW-0812">Transmembrane</keyword>
<dbReference type="AlphaFoldDB" id="A0A941DTT1"/>
<dbReference type="Pfam" id="PF13396">
    <property type="entry name" value="PLDc_N"/>
    <property type="match status" value="1"/>
</dbReference>
<gene>
    <name evidence="8" type="ORF">KCX74_04240</name>
</gene>
<comment type="caution">
    <text evidence="8">The sequence shown here is derived from an EMBL/GenBank/DDBJ whole genome shotgun (WGS) entry which is preliminary data.</text>
</comment>
<feature type="domain" description="Cardiolipin synthase N-terminal" evidence="7">
    <location>
        <begin position="22"/>
        <end position="64"/>
    </location>
</feature>
<dbReference type="GO" id="GO:0005886">
    <property type="term" value="C:plasma membrane"/>
    <property type="evidence" value="ECO:0007669"/>
    <property type="project" value="UniProtKB-SubCell"/>
</dbReference>
<evidence type="ECO:0000256" key="6">
    <source>
        <dbReference type="SAM" id="Phobius"/>
    </source>
</evidence>
<evidence type="ECO:0000259" key="7">
    <source>
        <dbReference type="Pfam" id="PF13396"/>
    </source>
</evidence>
<evidence type="ECO:0000313" key="8">
    <source>
        <dbReference type="EMBL" id="MBR7795252.1"/>
    </source>
</evidence>
<evidence type="ECO:0000256" key="3">
    <source>
        <dbReference type="ARBA" id="ARBA00022692"/>
    </source>
</evidence>
<keyword evidence="9" id="KW-1185">Reference proteome</keyword>
<evidence type="ECO:0000256" key="2">
    <source>
        <dbReference type="ARBA" id="ARBA00022475"/>
    </source>
</evidence>
<feature type="transmembrane region" description="Helical" evidence="6">
    <location>
        <begin position="41"/>
        <end position="62"/>
    </location>
</feature>
<proteinExistence type="predicted"/>